<evidence type="ECO:0000256" key="5">
    <source>
        <dbReference type="ARBA" id="ARBA00023237"/>
    </source>
</evidence>
<dbReference type="SUPFAM" id="SSF48452">
    <property type="entry name" value="TPR-like"/>
    <property type="match status" value="1"/>
</dbReference>
<dbReference type="Pfam" id="PF14322">
    <property type="entry name" value="SusD-like_3"/>
    <property type="match status" value="1"/>
</dbReference>
<protein>
    <submittedName>
        <fullName evidence="9">RagB/SusD family nutrient uptake outer membrane protein</fullName>
    </submittedName>
</protein>
<name>A0A3N0EER6_SINP1</name>
<dbReference type="CDD" id="cd08977">
    <property type="entry name" value="SusD"/>
    <property type="match status" value="1"/>
</dbReference>
<keyword evidence="3 6" id="KW-0732">Signal</keyword>
<dbReference type="EMBL" id="RJTM01000081">
    <property type="protein sequence ID" value="RNL86345.1"/>
    <property type="molecule type" value="Genomic_DNA"/>
</dbReference>
<dbReference type="Proteomes" id="UP000267469">
    <property type="component" value="Unassembled WGS sequence"/>
</dbReference>
<dbReference type="GO" id="GO:0009279">
    <property type="term" value="C:cell outer membrane"/>
    <property type="evidence" value="ECO:0007669"/>
    <property type="project" value="UniProtKB-SubCell"/>
</dbReference>
<keyword evidence="10" id="KW-1185">Reference proteome</keyword>
<evidence type="ECO:0000313" key="9">
    <source>
        <dbReference type="EMBL" id="RNL86345.1"/>
    </source>
</evidence>
<keyword evidence="5" id="KW-0998">Cell outer membrane</keyword>
<evidence type="ECO:0000256" key="1">
    <source>
        <dbReference type="ARBA" id="ARBA00004442"/>
    </source>
</evidence>
<comment type="caution">
    <text evidence="9">The sequence shown here is derived from an EMBL/GenBank/DDBJ whole genome shotgun (WGS) entry which is preliminary data.</text>
</comment>
<dbReference type="InterPro" id="IPR012944">
    <property type="entry name" value="SusD_RagB_dom"/>
</dbReference>
<evidence type="ECO:0000256" key="2">
    <source>
        <dbReference type="ARBA" id="ARBA00006275"/>
    </source>
</evidence>
<feature type="signal peptide" evidence="6">
    <location>
        <begin position="1"/>
        <end position="19"/>
    </location>
</feature>
<proteinExistence type="inferred from homology"/>
<comment type="subcellular location">
    <subcellularLocation>
        <location evidence="1">Cell outer membrane</location>
    </subcellularLocation>
</comment>
<evidence type="ECO:0000259" key="7">
    <source>
        <dbReference type="Pfam" id="PF07980"/>
    </source>
</evidence>
<comment type="similarity">
    <text evidence="2">Belongs to the SusD family.</text>
</comment>
<sequence length="524" mass="59173">MLNYKKNRFLKYCAVPVLAAVLLGCEDKLNLDNPNAMPTEYYWQTGDDAVAGVNAVYNSLLVDGYYMRMTPILTDVRGDGLYGDSPWLDLNQVGNFTILAVSGPVQWSWAAYYQAVFRANQVIAFVPAIAMDEETKNSVLGEAYFLRGLAYFNLKTNFQKVPLVTEVPEQGEAYPPEDYYPATAEEEAIWQQIADDFSRAQELLGEEPMNGQRGRATKGAATGFLGKTYLYMERWSAAATEFAKLIHGPLNHYSLAENYQDNFSPFVDNNEESLFEVQFSYDAGGNVMNYGGEPNVLWRQVSSVGHTYAMDGYGYSDFLPTRWLYEEFKKEPTQSGGTDPRLFATIASYEPSEGKTTVYNGTPWPHAEDAIYPRKYTNDGFGLDTESHGGVEFSGINYRLMRYADVLLMYAEALNETGQTADAAGYMQQVRDRAGLPDRTGEFAAMSQQQFRDQLAHERSLEFALENIRIHDIVRWGWLYDSEKLAELQERDRDFASWSPGKEYLPIPQTELDVNPNLEPNAAN</sequence>
<dbReference type="Gene3D" id="1.25.40.390">
    <property type="match status" value="1"/>
</dbReference>
<dbReference type="InterPro" id="IPR033985">
    <property type="entry name" value="SusD-like_N"/>
</dbReference>
<keyword evidence="4" id="KW-0472">Membrane</keyword>
<evidence type="ECO:0000313" key="10">
    <source>
        <dbReference type="Proteomes" id="UP000267469"/>
    </source>
</evidence>
<feature type="chain" id="PRO_5018029894" evidence="6">
    <location>
        <begin position="20"/>
        <end position="524"/>
    </location>
</feature>
<evidence type="ECO:0000256" key="3">
    <source>
        <dbReference type="ARBA" id="ARBA00022729"/>
    </source>
</evidence>
<accession>A0A3N0EER6</accession>
<evidence type="ECO:0000259" key="8">
    <source>
        <dbReference type="Pfam" id="PF14322"/>
    </source>
</evidence>
<gene>
    <name evidence="9" type="ORF">ED312_11280</name>
</gene>
<dbReference type="Pfam" id="PF07980">
    <property type="entry name" value="SusD_RagB"/>
    <property type="match status" value="1"/>
</dbReference>
<evidence type="ECO:0000256" key="4">
    <source>
        <dbReference type="ARBA" id="ARBA00023136"/>
    </source>
</evidence>
<dbReference type="OrthoDB" id="5694214at2"/>
<dbReference type="InterPro" id="IPR011990">
    <property type="entry name" value="TPR-like_helical_dom_sf"/>
</dbReference>
<feature type="domain" description="SusD-like N-terminal" evidence="8">
    <location>
        <begin position="105"/>
        <end position="230"/>
    </location>
</feature>
<reference evidence="9 10" key="1">
    <citation type="submission" date="2018-10" db="EMBL/GenBank/DDBJ databases">
        <title>Sinomicrobium pectinilyticum sp. nov., a pectinase-producing bacterium isolated from alkaline and saline soil, and emended description of the genus Sinomicrobium.</title>
        <authorList>
            <person name="Cheng B."/>
            <person name="Li C."/>
            <person name="Lai Q."/>
            <person name="Du M."/>
            <person name="Shao Z."/>
            <person name="Xu P."/>
            <person name="Yang C."/>
        </authorList>
    </citation>
    <scope>NUCLEOTIDE SEQUENCE [LARGE SCALE GENOMIC DNA]</scope>
    <source>
        <strain evidence="9 10">5DNS001</strain>
    </source>
</reference>
<feature type="domain" description="RagB/SusD" evidence="7">
    <location>
        <begin position="272"/>
        <end position="521"/>
    </location>
</feature>
<dbReference type="PROSITE" id="PS51257">
    <property type="entry name" value="PROKAR_LIPOPROTEIN"/>
    <property type="match status" value="1"/>
</dbReference>
<evidence type="ECO:0000256" key="6">
    <source>
        <dbReference type="SAM" id="SignalP"/>
    </source>
</evidence>
<organism evidence="9 10">
    <name type="scientific">Sinomicrobium pectinilyticum</name>
    <dbReference type="NCBI Taxonomy" id="1084421"/>
    <lineage>
        <taxon>Bacteria</taxon>
        <taxon>Pseudomonadati</taxon>
        <taxon>Bacteroidota</taxon>
        <taxon>Flavobacteriia</taxon>
        <taxon>Flavobacteriales</taxon>
        <taxon>Flavobacteriaceae</taxon>
        <taxon>Sinomicrobium</taxon>
    </lineage>
</organism>
<dbReference type="AlphaFoldDB" id="A0A3N0EER6"/>